<name>A0ABU8ME32_9PSEU</name>
<dbReference type="Proteomes" id="UP001369736">
    <property type="component" value="Unassembled WGS sequence"/>
</dbReference>
<organism evidence="1 2">
    <name type="scientific">Actinomycetospora flava</name>
    <dbReference type="NCBI Taxonomy" id="3129232"/>
    <lineage>
        <taxon>Bacteria</taxon>
        <taxon>Bacillati</taxon>
        <taxon>Actinomycetota</taxon>
        <taxon>Actinomycetes</taxon>
        <taxon>Pseudonocardiales</taxon>
        <taxon>Pseudonocardiaceae</taxon>
        <taxon>Actinomycetospora</taxon>
    </lineage>
</organism>
<evidence type="ECO:0000313" key="1">
    <source>
        <dbReference type="EMBL" id="MEJ2865198.1"/>
    </source>
</evidence>
<dbReference type="InterPro" id="IPR029044">
    <property type="entry name" value="Nucleotide-diphossugar_trans"/>
</dbReference>
<dbReference type="EMBL" id="JBBEGM010000016">
    <property type="protein sequence ID" value="MEJ2865198.1"/>
    <property type="molecule type" value="Genomic_DNA"/>
</dbReference>
<dbReference type="RefSeq" id="WP_337706571.1">
    <property type="nucleotide sequence ID" value="NZ_JBBEGM010000016.1"/>
</dbReference>
<reference evidence="1 2" key="1">
    <citation type="submission" date="2024-03" db="EMBL/GenBank/DDBJ databases">
        <title>Actinomycetospora sp. OC33-EN07, a novel actinomycete isolated from wild orchid (Aerides multiflora).</title>
        <authorList>
            <person name="Suriyachadkun C."/>
        </authorList>
    </citation>
    <scope>NUCLEOTIDE SEQUENCE [LARGE SCALE GENOMIC DNA]</scope>
    <source>
        <strain evidence="1 2">OC33-EN07</strain>
    </source>
</reference>
<sequence length="233" mass="26000">MSADPSRCAVLVPVGRHVEPECEAGLRRLEAAGYAVRRVQGFAAIDQARSQMASDALADGFDELMWIDADVVFDVADVEMLRDSGVPVVCGVYPKKDTRALSCHLLPGTDTVHFGRHGGLLEIRYAAAGFLLTRREVYDEIVRHEDLPVCNQRFPTSLVPYFLPLLVPDGAGTWYLGEDFAFCERARRSGFAIHADTRIRLGHVGSYRYYWEDAGSTRERYAAYDYTVWSADG</sequence>
<gene>
    <name evidence="1" type="ORF">WCD58_28835</name>
</gene>
<comment type="caution">
    <text evidence="1">The sequence shown here is derived from an EMBL/GenBank/DDBJ whole genome shotgun (WGS) entry which is preliminary data.</text>
</comment>
<evidence type="ECO:0008006" key="3">
    <source>
        <dbReference type="Google" id="ProtNLM"/>
    </source>
</evidence>
<accession>A0ABU8ME32</accession>
<dbReference type="Gene3D" id="3.90.550.40">
    <property type="match status" value="1"/>
</dbReference>
<dbReference type="SUPFAM" id="SSF53448">
    <property type="entry name" value="Nucleotide-diphospho-sugar transferases"/>
    <property type="match status" value="1"/>
</dbReference>
<evidence type="ECO:0000313" key="2">
    <source>
        <dbReference type="Proteomes" id="UP001369736"/>
    </source>
</evidence>
<keyword evidence="2" id="KW-1185">Reference proteome</keyword>
<protein>
    <recommendedName>
        <fullName evidence="3">Glycosyltransferase</fullName>
    </recommendedName>
</protein>
<proteinExistence type="predicted"/>